<dbReference type="RefSeq" id="WP_066396921.1">
    <property type="nucleotide sequence ID" value="NZ_CP015378.1"/>
</dbReference>
<reference evidence="1 2" key="1">
    <citation type="submission" date="2016-04" db="EMBL/GenBank/DDBJ databases">
        <title>Complete genome sequence of Fictibacillus phosphorivorans G25-29, a strain toxic to nematodes.</title>
        <authorList>
            <person name="Zheng Z."/>
        </authorList>
    </citation>
    <scope>NUCLEOTIDE SEQUENCE [LARGE SCALE GENOMIC DNA]</scope>
    <source>
        <strain evidence="1 2">G25-29</strain>
    </source>
</reference>
<dbReference type="AlphaFoldDB" id="A0A160IP72"/>
<accession>A0A160IP72</accession>
<evidence type="ECO:0000313" key="1">
    <source>
        <dbReference type="EMBL" id="ANC78191.1"/>
    </source>
</evidence>
<name>A0A160IP72_9BACL</name>
<dbReference type="Proteomes" id="UP000076623">
    <property type="component" value="Chromosome"/>
</dbReference>
<dbReference type="EMBL" id="CP015378">
    <property type="protein sequence ID" value="ANC78191.1"/>
    <property type="molecule type" value="Genomic_DNA"/>
</dbReference>
<evidence type="ECO:0000313" key="2">
    <source>
        <dbReference type="Proteomes" id="UP000076623"/>
    </source>
</evidence>
<dbReference type="KEGG" id="fpn:ABE65_015855"/>
<dbReference type="STRING" id="1221500.ABE65_015855"/>
<keyword evidence="2" id="KW-1185">Reference proteome</keyword>
<organism evidence="1 2">
    <name type="scientific">Fictibacillus phosphorivorans</name>
    <dbReference type="NCBI Taxonomy" id="1221500"/>
    <lineage>
        <taxon>Bacteria</taxon>
        <taxon>Bacillati</taxon>
        <taxon>Bacillota</taxon>
        <taxon>Bacilli</taxon>
        <taxon>Bacillales</taxon>
        <taxon>Fictibacillaceae</taxon>
        <taxon>Fictibacillus</taxon>
    </lineage>
</organism>
<proteinExistence type="predicted"/>
<sequence length="102" mass="11198">MNWRNLILAGLTGAAIGYVVTKKQTETITPEKALKQLKEKASEHYRISGAWIMVKAEEKNVHGLPYSVYKGGFSSSSPGTEASHFEFLLDASTGSLLQLIQK</sequence>
<gene>
    <name evidence="1" type="ORF">ABE65_015855</name>
</gene>
<protein>
    <submittedName>
        <fullName evidence="1">Uncharacterized protein</fullName>
    </submittedName>
</protein>